<dbReference type="Pfam" id="PF05699">
    <property type="entry name" value="Dimer_Tnp_hAT"/>
    <property type="match status" value="1"/>
</dbReference>
<dbReference type="AlphaFoldDB" id="A0A6A3G631"/>
<name>A0A6A3G631_9STRA</name>
<feature type="compositionally biased region" description="Polar residues" evidence="1">
    <location>
        <begin position="107"/>
        <end position="139"/>
    </location>
</feature>
<dbReference type="EMBL" id="QXFV01010288">
    <property type="protein sequence ID" value="KAE8953925.1"/>
    <property type="molecule type" value="Genomic_DNA"/>
</dbReference>
<dbReference type="GO" id="GO:0046983">
    <property type="term" value="F:protein dimerization activity"/>
    <property type="evidence" value="ECO:0007669"/>
    <property type="project" value="InterPro"/>
</dbReference>
<proteinExistence type="predicted"/>
<accession>A0A6A3G631</accession>
<dbReference type="InterPro" id="IPR008906">
    <property type="entry name" value="HATC_C_dom"/>
</dbReference>
<feature type="region of interest" description="Disordered" evidence="1">
    <location>
        <begin position="106"/>
        <end position="145"/>
    </location>
</feature>
<dbReference type="Proteomes" id="UP000429607">
    <property type="component" value="Unassembled WGS sequence"/>
</dbReference>
<dbReference type="InterPro" id="IPR012337">
    <property type="entry name" value="RNaseH-like_sf"/>
</dbReference>
<reference evidence="3 4" key="1">
    <citation type="submission" date="2018-09" db="EMBL/GenBank/DDBJ databases">
        <title>Genomic investigation of the strawberry pathogen Phytophthora fragariae indicates pathogenicity is determined by transcriptional variation in three key races.</title>
        <authorList>
            <person name="Adams T.M."/>
            <person name="Armitage A.D."/>
            <person name="Sobczyk M.K."/>
            <person name="Bates H.J."/>
            <person name="Dunwell J.M."/>
            <person name="Nellist C.F."/>
            <person name="Harrison R.J."/>
        </authorList>
    </citation>
    <scope>NUCLEOTIDE SEQUENCE [LARGE SCALE GENOMIC DNA]</scope>
    <source>
        <strain evidence="3 4">SCRP249</strain>
    </source>
</reference>
<evidence type="ECO:0000259" key="2">
    <source>
        <dbReference type="Pfam" id="PF05699"/>
    </source>
</evidence>
<comment type="caution">
    <text evidence="3">The sequence shown here is derived from an EMBL/GenBank/DDBJ whole genome shotgun (WGS) entry which is preliminary data.</text>
</comment>
<organism evidence="3 4">
    <name type="scientific">Phytophthora rubi</name>
    <dbReference type="NCBI Taxonomy" id="129364"/>
    <lineage>
        <taxon>Eukaryota</taxon>
        <taxon>Sar</taxon>
        <taxon>Stramenopiles</taxon>
        <taxon>Oomycota</taxon>
        <taxon>Peronosporomycetes</taxon>
        <taxon>Peronosporales</taxon>
        <taxon>Peronosporaceae</taxon>
        <taxon>Phytophthora</taxon>
    </lineage>
</organism>
<gene>
    <name evidence="3" type="ORF">PR001_g32695</name>
</gene>
<feature type="domain" description="HAT C-terminal dimerisation" evidence="2">
    <location>
        <begin position="7"/>
        <end position="71"/>
    </location>
</feature>
<protein>
    <recommendedName>
        <fullName evidence="2">HAT C-terminal dimerisation domain-containing protein</fullName>
    </recommendedName>
</protein>
<evidence type="ECO:0000256" key="1">
    <source>
        <dbReference type="SAM" id="MobiDB-lite"/>
    </source>
</evidence>
<dbReference type="SUPFAM" id="SSF53098">
    <property type="entry name" value="Ribonuclease H-like"/>
    <property type="match status" value="1"/>
</dbReference>
<evidence type="ECO:0000313" key="3">
    <source>
        <dbReference type="EMBL" id="KAE8953925.1"/>
    </source>
</evidence>
<evidence type="ECO:0000313" key="4">
    <source>
        <dbReference type="Proteomes" id="UP000429607"/>
    </source>
</evidence>
<sequence length="192" mass="20861">MWGDPTNFRSEKLWSQGQGDFPLLAKLMMKVFSAPASTAGVERHHKVAKRIHSAPRNRMTSGKAEQQIAVAYNAAVADMVLLNHRQCFEVYMREYPFGSSEAALRASDSQAPQSAAVGGSNQAGVSTGETERQSMQTPCTDVDPDVDEDADDILAELTDAEISEQEALSAALALTNIALMPDTVSFPEHEEF</sequence>